<dbReference type="NCBIfam" id="TIGR02293">
    <property type="entry name" value="TAS_TIGR02293"/>
    <property type="match status" value="1"/>
</dbReference>
<dbReference type="OrthoDB" id="5770459at2"/>
<dbReference type="EMBL" id="NOXX01000215">
    <property type="protein sequence ID" value="OYQ42222.1"/>
    <property type="molecule type" value="Genomic_DNA"/>
</dbReference>
<keyword evidence="4" id="KW-1185">Reference proteome</keyword>
<evidence type="ECO:0000313" key="3">
    <source>
        <dbReference type="EMBL" id="OYQ42222.1"/>
    </source>
</evidence>
<comment type="caution">
    <text evidence="3">The sequence shown here is derived from an EMBL/GenBank/DDBJ whole genome shotgun (WGS) entry which is preliminary data.</text>
</comment>
<dbReference type="RefSeq" id="WP_094487018.1">
    <property type="nucleotide sequence ID" value="NZ_NOXX01000215.1"/>
</dbReference>
<evidence type="ECO:0000259" key="1">
    <source>
        <dbReference type="Pfam" id="PF09722"/>
    </source>
</evidence>
<accession>A0A255ZLC9</accession>
<dbReference type="InterPro" id="IPR024467">
    <property type="entry name" value="Xre/MbcA/ParS-like_toxin-bd"/>
</dbReference>
<reference evidence="3 4" key="1">
    <citation type="submission" date="2017-07" db="EMBL/GenBank/DDBJ databases">
        <title>Flavobacterium cyanobacteriorum sp. nov., isolated from cyanobacterial aggregates in a eutrophic lake.</title>
        <authorList>
            <person name="Cai H."/>
        </authorList>
    </citation>
    <scope>NUCLEOTIDE SEQUENCE [LARGE SCALE GENOMIC DNA]</scope>
    <source>
        <strain evidence="3 4">TH167</strain>
    </source>
</reference>
<feature type="domain" description="Antitoxin Xre/MbcA/ParS-like toxin-binding" evidence="1">
    <location>
        <begin position="115"/>
        <end position="163"/>
    </location>
</feature>
<dbReference type="GO" id="GO:0003677">
    <property type="term" value="F:DNA binding"/>
    <property type="evidence" value="ECO:0007669"/>
    <property type="project" value="InterPro"/>
</dbReference>
<dbReference type="Proteomes" id="UP000216035">
    <property type="component" value="Unassembled WGS sequence"/>
</dbReference>
<proteinExistence type="predicted"/>
<sequence>MKNKVGLKGTYNPQESVNRAMFAKTSAPQWRLESEGKEYVWATKLERVSVIRAGIPYASLEVISKRINVPIKEVLHIFGLPQTTYNKKRREKSLLNGRDSEIVLLLTELLDFGLEVFNNEEDKFQRWLKKPNIALSGNTPESLLDSITGIQEVKNCLNRIEYGNLA</sequence>
<evidence type="ECO:0000313" key="4">
    <source>
        <dbReference type="Proteomes" id="UP000216035"/>
    </source>
</evidence>
<dbReference type="Pfam" id="PF09722">
    <property type="entry name" value="Xre_MbcA_ParS_C"/>
    <property type="match status" value="1"/>
</dbReference>
<evidence type="ECO:0000259" key="2">
    <source>
        <dbReference type="Pfam" id="PF20432"/>
    </source>
</evidence>
<dbReference type="InterPro" id="IPR011979">
    <property type="entry name" value="Antitox_Xre"/>
</dbReference>
<feature type="domain" description="Antitoxin Xre-like helix-turn-helix" evidence="2">
    <location>
        <begin position="46"/>
        <end position="106"/>
    </location>
</feature>
<dbReference type="InterPro" id="IPR046847">
    <property type="entry name" value="Xre-like_HTH"/>
</dbReference>
<name>A0A255ZLC9_9FLAO</name>
<dbReference type="Pfam" id="PF20432">
    <property type="entry name" value="Xre-like-HTH"/>
    <property type="match status" value="1"/>
</dbReference>
<dbReference type="AlphaFoldDB" id="A0A255ZLC9"/>
<organism evidence="3 4">
    <name type="scientific">Flavobacterium aurantiibacter</name>
    <dbReference type="NCBI Taxonomy" id="2023067"/>
    <lineage>
        <taxon>Bacteria</taxon>
        <taxon>Pseudomonadati</taxon>
        <taxon>Bacteroidota</taxon>
        <taxon>Flavobacteriia</taxon>
        <taxon>Flavobacteriales</taxon>
        <taxon>Flavobacteriaceae</taxon>
        <taxon>Flavobacterium</taxon>
    </lineage>
</organism>
<protein>
    <submittedName>
        <fullName evidence="3">Antitoxin</fullName>
    </submittedName>
</protein>
<gene>
    <name evidence="3" type="ORF">CHX27_12010</name>
</gene>